<dbReference type="EMBL" id="OU892278">
    <property type="protein sequence ID" value="CAG9764506.1"/>
    <property type="molecule type" value="Genomic_DNA"/>
</dbReference>
<evidence type="ECO:0000313" key="6">
    <source>
        <dbReference type="Proteomes" id="UP001152799"/>
    </source>
</evidence>
<sequence>MNTENKRIFISDLPETSTKDELENSFSKYGHVSSVEIKERKELGPHNKSLFFAYINLLTDDKTLNQCFRELSNIKWHGQYVQLQIARESFLDRLKRERQEKDGAATHNNVTPQKQQESSPTKQIDSSFKITNKRQPLTPSKKYDSSSDSGSDSEESDSDKTETKQLAEDSSKAKIDVLEEKIDIIVKSNKNKILDKNSGLKIPSVGNSPIIEITKTKTKVSKNDSEANKKRLQSLQEMKKGYAAQKSFIKSGLTFGAAKPNKKIVFGDDITGLNGKRKINGLNQKALFEDDDQEDSDFEVNFEIKEQFQGKSGQKLLELQSKYKNDKRFSLDARFMETEDENNDSEMMDTEENLEAEKNKQFKILEEVLGKKITSKSLNNKKERKTMLKFDPSQPEHSNLELTIAEPERKKKKKDKIAEEEQQGPEVSKEVFYKVPETLKETFAEKPSFSLLSMFGKATEENDNQNQGSTEKEIKKSRLLGNPFKYDSSDDEDQLEDIPHKSTSTSETKTSEPPPTRPIKSVFWTEPFFFKNDDFRLQEGFDFLQKIRAEDKEFLQIRKELKGIVKAKVRNTERKNRMFKKKIGGNKRKKHIRMKKALKR</sequence>
<protein>
    <recommendedName>
        <fullName evidence="4">RRM domain-containing protein</fullName>
    </recommendedName>
</protein>
<dbReference type="InterPro" id="IPR000504">
    <property type="entry name" value="RRM_dom"/>
</dbReference>
<dbReference type="OrthoDB" id="21643at2759"/>
<dbReference type="InterPro" id="IPR012677">
    <property type="entry name" value="Nucleotide-bd_a/b_plait_sf"/>
</dbReference>
<evidence type="ECO:0000256" key="1">
    <source>
        <dbReference type="ARBA" id="ARBA00022884"/>
    </source>
</evidence>
<evidence type="ECO:0000256" key="2">
    <source>
        <dbReference type="PROSITE-ProRule" id="PRU00176"/>
    </source>
</evidence>
<feature type="compositionally biased region" description="Polar residues" evidence="3">
    <location>
        <begin position="106"/>
        <end position="138"/>
    </location>
</feature>
<gene>
    <name evidence="5" type="ORF">CEUTPL_LOCUS5145</name>
</gene>
<evidence type="ECO:0000256" key="3">
    <source>
        <dbReference type="SAM" id="MobiDB-lite"/>
    </source>
</evidence>
<evidence type="ECO:0000259" key="4">
    <source>
        <dbReference type="PROSITE" id="PS50102"/>
    </source>
</evidence>
<feature type="region of interest" description="Disordered" evidence="3">
    <location>
        <begin position="383"/>
        <end position="432"/>
    </location>
</feature>
<feature type="region of interest" description="Disordered" evidence="3">
    <location>
        <begin position="100"/>
        <end position="171"/>
    </location>
</feature>
<dbReference type="GO" id="GO:0003723">
    <property type="term" value="F:RNA binding"/>
    <property type="evidence" value="ECO:0007669"/>
    <property type="project" value="UniProtKB-UniRule"/>
</dbReference>
<dbReference type="SMART" id="SM00360">
    <property type="entry name" value="RRM"/>
    <property type="match status" value="1"/>
</dbReference>
<feature type="domain" description="RRM" evidence="4">
    <location>
        <begin position="6"/>
        <end position="88"/>
    </location>
</feature>
<dbReference type="InterPro" id="IPR035979">
    <property type="entry name" value="RBD_domain_sf"/>
</dbReference>
<dbReference type="PROSITE" id="PS50102">
    <property type="entry name" value="RRM"/>
    <property type="match status" value="1"/>
</dbReference>
<keyword evidence="6" id="KW-1185">Reference proteome</keyword>
<proteinExistence type="predicted"/>
<reference evidence="5" key="1">
    <citation type="submission" date="2022-01" db="EMBL/GenBank/DDBJ databases">
        <authorList>
            <person name="King R."/>
        </authorList>
    </citation>
    <scope>NUCLEOTIDE SEQUENCE</scope>
</reference>
<keyword evidence="1 2" id="KW-0694">RNA-binding</keyword>
<name>A0A9N9QCC8_9CUCU</name>
<organism evidence="5 6">
    <name type="scientific">Ceutorhynchus assimilis</name>
    <name type="common">cabbage seed weevil</name>
    <dbReference type="NCBI Taxonomy" id="467358"/>
    <lineage>
        <taxon>Eukaryota</taxon>
        <taxon>Metazoa</taxon>
        <taxon>Ecdysozoa</taxon>
        <taxon>Arthropoda</taxon>
        <taxon>Hexapoda</taxon>
        <taxon>Insecta</taxon>
        <taxon>Pterygota</taxon>
        <taxon>Neoptera</taxon>
        <taxon>Endopterygota</taxon>
        <taxon>Coleoptera</taxon>
        <taxon>Polyphaga</taxon>
        <taxon>Cucujiformia</taxon>
        <taxon>Curculionidae</taxon>
        <taxon>Ceutorhynchinae</taxon>
        <taxon>Ceutorhynchus</taxon>
    </lineage>
</organism>
<feature type="compositionally biased region" description="Basic and acidic residues" evidence="3">
    <location>
        <begin position="158"/>
        <end position="171"/>
    </location>
</feature>
<dbReference type="Proteomes" id="UP001152799">
    <property type="component" value="Chromosome 2"/>
</dbReference>
<accession>A0A9N9QCC8</accession>
<dbReference type="AlphaFoldDB" id="A0A9N9QCC8"/>
<dbReference type="PANTHER" id="PTHR48029:SF1">
    <property type="entry name" value="NUCLEOLAR PROTEIN 8"/>
    <property type="match status" value="1"/>
</dbReference>
<feature type="region of interest" description="Disordered" evidence="3">
    <location>
        <begin position="460"/>
        <end position="518"/>
    </location>
</feature>
<evidence type="ECO:0000313" key="5">
    <source>
        <dbReference type="EMBL" id="CAG9764506.1"/>
    </source>
</evidence>
<dbReference type="Gene3D" id="3.30.70.330">
    <property type="match status" value="1"/>
</dbReference>
<dbReference type="PANTHER" id="PTHR48029">
    <property type="entry name" value="NUCLEOLAR PROTEIN 8"/>
    <property type="match status" value="1"/>
</dbReference>
<dbReference type="SUPFAM" id="SSF54928">
    <property type="entry name" value="RNA-binding domain, RBD"/>
    <property type="match status" value="1"/>
</dbReference>
<dbReference type="Pfam" id="PF00076">
    <property type="entry name" value="RRM_1"/>
    <property type="match status" value="1"/>
</dbReference>